<accession>E3SJZ6</accession>
<dbReference type="GO" id="GO:0019076">
    <property type="term" value="P:viral release from host cell"/>
    <property type="evidence" value="ECO:0007669"/>
    <property type="project" value="InterPro"/>
</dbReference>
<dbReference type="InterPro" id="IPR008987">
    <property type="entry name" value="Baseplate_struct_prot_Gp9/10_N"/>
</dbReference>
<dbReference type="InterPro" id="IPR036240">
    <property type="entry name" value="Gp9-like_sf"/>
</dbReference>
<dbReference type="OrthoDB" id="531at10239"/>
<evidence type="ECO:0000313" key="3">
    <source>
        <dbReference type="EMBL" id="ADO97706.1"/>
    </source>
</evidence>
<dbReference type="KEGG" id="vg:10327250"/>
<feature type="region of interest" description="Disordered" evidence="1">
    <location>
        <begin position="1"/>
        <end position="26"/>
    </location>
</feature>
<feature type="compositionally biased region" description="Polar residues" evidence="1">
    <location>
        <begin position="1"/>
        <end position="20"/>
    </location>
</feature>
<protein>
    <recommendedName>
        <fullName evidence="2">Baseplate structural protein Gp9/Gp10 N-terminal domain-containing protein</fullName>
    </recommendedName>
</protein>
<evidence type="ECO:0000256" key="1">
    <source>
        <dbReference type="SAM" id="MobiDB-lite"/>
    </source>
</evidence>
<dbReference type="Pfam" id="PF07880">
    <property type="entry name" value="T4_gp9_10_N"/>
    <property type="match status" value="1"/>
</dbReference>
<gene>
    <name evidence="3" type="ORF">SShM2_095</name>
</gene>
<feature type="domain" description="Baseplate structural protein Gp9/Gp10 N-terminal" evidence="2">
    <location>
        <begin position="7"/>
        <end position="55"/>
    </location>
</feature>
<dbReference type="Proteomes" id="UP000006525">
    <property type="component" value="Segment"/>
</dbReference>
<evidence type="ECO:0000259" key="2">
    <source>
        <dbReference type="Pfam" id="PF07880"/>
    </source>
</evidence>
<dbReference type="RefSeq" id="YP_004322761.1">
    <property type="nucleotide sequence ID" value="NC_015281.1"/>
</dbReference>
<name>E3SJZ6_9CAUD</name>
<keyword evidence="4" id="KW-1185">Reference proteome</keyword>
<dbReference type="GeneID" id="10327250"/>
<proteinExistence type="predicted"/>
<organism evidence="3 4">
    <name type="scientific">Synechococcus phage S-ShM2</name>
    <dbReference type="NCBI Taxonomy" id="445683"/>
    <lineage>
        <taxon>Viruses</taxon>
        <taxon>Duplodnaviria</taxon>
        <taxon>Heunggongvirae</taxon>
        <taxon>Uroviricota</taxon>
        <taxon>Caudoviricetes</taxon>
        <taxon>Pantevenvirales</taxon>
        <taxon>Kyanoviridae</taxon>
        <taxon>Ahtivirus</taxon>
        <taxon>Ahtivirus sagseatwo</taxon>
    </lineage>
</organism>
<dbReference type="SUPFAM" id="SSF50017">
    <property type="entry name" value="gp9"/>
    <property type="match status" value="1"/>
</dbReference>
<evidence type="ECO:0000313" key="4">
    <source>
        <dbReference type="Proteomes" id="UP000006525"/>
    </source>
</evidence>
<dbReference type="EMBL" id="GU071096">
    <property type="protein sequence ID" value="ADO97706.1"/>
    <property type="molecule type" value="Genomic_DNA"/>
</dbReference>
<reference evidence="3 4" key="1">
    <citation type="journal article" date="2010" name="Environ. Microbiol.">
        <title>Genomic analysis of oceanic cyanobacterial myoviruses compared with T4-like myoviruses from diverse hosts and environments.</title>
        <authorList>
            <person name="Sullivan M.B."/>
            <person name="Huang K.H."/>
            <person name="Ignacio-Espinoza J.C."/>
            <person name="Berlin A.M."/>
            <person name="Kelly L."/>
            <person name="Weigele P.R."/>
            <person name="DeFrancesco A.S."/>
            <person name="Kern S.E."/>
            <person name="Thompson L.R."/>
            <person name="Young S."/>
            <person name="Yandava C."/>
            <person name="Fu R."/>
            <person name="Krastins B."/>
            <person name="Chase M."/>
            <person name="Sarracino D."/>
            <person name="Osburne M.S."/>
            <person name="Henn M.R."/>
            <person name="Chisholm S.W."/>
        </authorList>
    </citation>
    <scope>NUCLEOTIDE SEQUENCE [LARGE SCALE GENOMIC DNA]</scope>
    <source>
        <strain evidence="3">8102-4</strain>
    </source>
</reference>
<sequence>MPYGTGKQNVNIGTNPNDGTGDSLRAGADKVNDNFLEVYGAMGNGTNLLINTSGAQTGQVLRWNGTDFIPQDFSNLTSTLNTNNYNIVSTGGNNINLVPDGTGDVQITYGGQTSTFDGSTGQLQLSSTIAYKK</sequence>